<dbReference type="PANTHER" id="PTHR21666">
    <property type="entry name" value="PEPTIDASE-RELATED"/>
    <property type="match status" value="1"/>
</dbReference>
<proteinExistence type="predicted"/>
<dbReference type="PANTHER" id="PTHR21666:SF270">
    <property type="entry name" value="MUREIN HYDROLASE ACTIVATOR ENVC"/>
    <property type="match status" value="1"/>
</dbReference>
<evidence type="ECO:0000259" key="2">
    <source>
        <dbReference type="Pfam" id="PF01551"/>
    </source>
</evidence>
<comment type="caution">
    <text evidence="3">The sequence shown here is derived from an EMBL/GenBank/DDBJ whole genome shotgun (WGS) entry which is preliminary data.</text>
</comment>
<evidence type="ECO:0000313" key="4">
    <source>
        <dbReference type="Proteomes" id="UP000196521"/>
    </source>
</evidence>
<dbReference type="CDD" id="cd12797">
    <property type="entry name" value="M23_peptidase"/>
    <property type="match status" value="1"/>
</dbReference>
<keyword evidence="4" id="KW-1185">Reference proteome</keyword>
<dbReference type="Proteomes" id="UP000196521">
    <property type="component" value="Unassembled WGS sequence"/>
</dbReference>
<feature type="region of interest" description="Disordered" evidence="1">
    <location>
        <begin position="361"/>
        <end position="381"/>
    </location>
</feature>
<accession>A0A6J7ZSD2</accession>
<evidence type="ECO:0000313" key="3">
    <source>
        <dbReference type="EMBL" id="CAC5345531.1"/>
    </source>
</evidence>
<dbReference type="EMBL" id="CZCZ02000017">
    <property type="protein sequence ID" value="CAC5345531.1"/>
    <property type="molecule type" value="Genomic_DNA"/>
</dbReference>
<dbReference type="InterPro" id="IPR050570">
    <property type="entry name" value="Cell_wall_metabolism_enzyme"/>
</dbReference>
<dbReference type="Pfam" id="PF01551">
    <property type="entry name" value="Peptidase_M23"/>
    <property type="match status" value="1"/>
</dbReference>
<dbReference type="Gene3D" id="2.70.70.10">
    <property type="entry name" value="Glucose Permease (Domain IIA)"/>
    <property type="match status" value="1"/>
</dbReference>
<feature type="compositionally biased region" description="Polar residues" evidence="1">
    <location>
        <begin position="369"/>
        <end position="381"/>
    </location>
</feature>
<dbReference type="InterPro" id="IPR011055">
    <property type="entry name" value="Dup_hybrid_motif"/>
</dbReference>
<dbReference type="InterPro" id="IPR016047">
    <property type="entry name" value="M23ase_b-sheet_dom"/>
</dbReference>
<organism evidence="3 4">
    <name type="scientific">Planktothrix rubescens CCAP 1459/22</name>
    <dbReference type="NCBI Taxonomy" id="329571"/>
    <lineage>
        <taxon>Bacteria</taxon>
        <taxon>Bacillati</taxon>
        <taxon>Cyanobacteriota</taxon>
        <taxon>Cyanophyceae</taxon>
        <taxon>Oscillatoriophycideae</taxon>
        <taxon>Oscillatoriales</taxon>
        <taxon>Microcoleaceae</taxon>
        <taxon>Planktothrix</taxon>
    </lineage>
</organism>
<gene>
    <name evidence="3" type="ORF">PLAN_70108</name>
</gene>
<dbReference type="RefSeq" id="WP_026797953.1">
    <property type="nucleotide sequence ID" value="NZ_LR812491.1"/>
</dbReference>
<sequence>MLAQIQGSIATIDPNITLPNDNSFDGLTGEAMDIVKEQLTQFAKVPNFVEKMNLAFGESWDNQAANVLTQDWLNGDFSLIPPVKFVSSAEIGGANGAFAGATDTIYLSRELLAGNSANPAAVADVLLEEIGHSIDARLNITDAPGDEGAIFGAVVQGKELSEGELQGLRGEDDRATVVLGGQTISIEKAAFDWQNNWGVQSWNRNGNSKSWEPVLWSGYNALGFGSNTRSDGKKGFAKDWGNGSPANGVNQDDFYLRFWTQADFQQGQTYNFNVKADDKYALFAYPVGANNENQAEPIGGNQLKGDAFEGKTIQFTPKNNGKYWVRADYREIANTAYFDLSWDKVSSEPPLFSNPSGSNPLKGFLHPTKGNQQGSSQTHKAPQQFADDIGVDIGTNVYAMRSGTVLEVKKDVADLPPNQKGLEANQFNTNYVLIKLDDNDGVDDNYRAIYLHLQQNSVVVNPGDHVDPGQLIARSGHNGWSNEPHLHVDISRPNGSLWYQRQTVPYVWDEPYAYNK</sequence>
<dbReference type="GO" id="GO:0004222">
    <property type="term" value="F:metalloendopeptidase activity"/>
    <property type="evidence" value="ECO:0007669"/>
    <property type="project" value="TreeGrafter"/>
</dbReference>
<name>A0A6J7ZSD2_PLARU</name>
<dbReference type="SUPFAM" id="SSF51261">
    <property type="entry name" value="Duplicated hybrid motif"/>
    <property type="match status" value="1"/>
</dbReference>
<dbReference type="AlphaFoldDB" id="A0A6J7ZSD2"/>
<reference evidence="3" key="1">
    <citation type="submission" date="2020-05" db="EMBL/GenBank/DDBJ databases">
        <authorList>
            <consortium name="Genoscope - CEA"/>
            <person name="William W."/>
        </authorList>
    </citation>
    <scope>NUCLEOTIDE SEQUENCE [LARGE SCALE GENOMIC DNA]</scope>
    <source>
        <strain evidence="3">PCC 7821</strain>
    </source>
</reference>
<evidence type="ECO:0000256" key="1">
    <source>
        <dbReference type="SAM" id="MobiDB-lite"/>
    </source>
</evidence>
<protein>
    <recommendedName>
        <fullName evidence="2">M23ase beta-sheet core domain-containing protein</fullName>
    </recommendedName>
</protein>
<feature type="domain" description="M23ase beta-sheet core" evidence="2">
    <location>
        <begin position="388"/>
        <end position="492"/>
    </location>
</feature>